<evidence type="ECO:0000313" key="3">
    <source>
        <dbReference type="Proteomes" id="UP001501584"/>
    </source>
</evidence>
<evidence type="ECO:0000313" key="2">
    <source>
        <dbReference type="EMBL" id="GAA2337300.1"/>
    </source>
</evidence>
<comment type="caution">
    <text evidence="2">The sequence shown here is derived from an EMBL/GenBank/DDBJ whole genome shotgun (WGS) entry which is preliminary data.</text>
</comment>
<sequence length="123" mass="13978">MRSASREKDRLVRTHTLYAGPALDAAMLDAVGETQRVDGRPFQAGALRHGARSSRTARPPARHTGDAFTMGYRQFAQWKRHISRSASYRWLFVQGYTESWARCRNVMRQRSHDSDPPGPSTMT</sequence>
<gene>
    <name evidence="2" type="ORF">GCM10010403_32040</name>
</gene>
<accession>A0ABP5SRV7</accession>
<organism evidence="2 3">
    <name type="scientific">Glycomyces rutgersensis</name>
    <dbReference type="NCBI Taxonomy" id="58115"/>
    <lineage>
        <taxon>Bacteria</taxon>
        <taxon>Bacillati</taxon>
        <taxon>Actinomycetota</taxon>
        <taxon>Actinomycetes</taxon>
        <taxon>Glycomycetales</taxon>
        <taxon>Glycomycetaceae</taxon>
        <taxon>Glycomyces</taxon>
    </lineage>
</organism>
<proteinExistence type="predicted"/>
<reference evidence="3" key="1">
    <citation type="journal article" date="2019" name="Int. J. Syst. Evol. Microbiol.">
        <title>The Global Catalogue of Microorganisms (GCM) 10K type strain sequencing project: providing services to taxonomists for standard genome sequencing and annotation.</title>
        <authorList>
            <consortium name="The Broad Institute Genomics Platform"/>
            <consortium name="The Broad Institute Genome Sequencing Center for Infectious Disease"/>
            <person name="Wu L."/>
            <person name="Ma J."/>
        </authorList>
    </citation>
    <scope>NUCLEOTIDE SEQUENCE [LARGE SCALE GENOMIC DNA]</scope>
    <source>
        <strain evidence="3">JCM 6238</strain>
    </source>
</reference>
<keyword evidence="3" id="KW-1185">Reference proteome</keyword>
<feature type="region of interest" description="Disordered" evidence="1">
    <location>
        <begin position="41"/>
        <end position="66"/>
    </location>
</feature>
<evidence type="ECO:0000256" key="1">
    <source>
        <dbReference type="SAM" id="MobiDB-lite"/>
    </source>
</evidence>
<dbReference type="EMBL" id="BAAASX010000004">
    <property type="protein sequence ID" value="GAA2337300.1"/>
    <property type="molecule type" value="Genomic_DNA"/>
</dbReference>
<protein>
    <submittedName>
        <fullName evidence="2">Uncharacterized protein</fullName>
    </submittedName>
</protein>
<name>A0ABP5SRV7_9ACTN</name>
<dbReference type="Proteomes" id="UP001501584">
    <property type="component" value="Unassembled WGS sequence"/>
</dbReference>